<dbReference type="InterPro" id="IPR013784">
    <property type="entry name" value="Carb-bd-like_fold"/>
</dbReference>
<dbReference type="InterPro" id="IPR051578">
    <property type="entry name" value="GDPD"/>
</dbReference>
<feature type="compositionally biased region" description="Basic and acidic residues" evidence="2">
    <location>
        <begin position="807"/>
        <end position="827"/>
    </location>
</feature>
<dbReference type="Proteomes" id="UP000324800">
    <property type="component" value="Unassembled WGS sequence"/>
</dbReference>
<feature type="region of interest" description="Disordered" evidence="2">
    <location>
        <begin position="457"/>
        <end position="543"/>
    </location>
</feature>
<dbReference type="InterPro" id="IPR030395">
    <property type="entry name" value="GP_PDE_dom"/>
</dbReference>
<organism evidence="4 5">
    <name type="scientific">Streblomastix strix</name>
    <dbReference type="NCBI Taxonomy" id="222440"/>
    <lineage>
        <taxon>Eukaryota</taxon>
        <taxon>Metamonada</taxon>
        <taxon>Preaxostyla</taxon>
        <taxon>Oxymonadida</taxon>
        <taxon>Streblomastigidae</taxon>
        <taxon>Streblomastix</taxon>
    </lineage>
</organism>
<dbReference type="Gene3D" id="3.20.20.190">
    <property type="entry name" value="Phosphatidylinositol (PI) phosphodiesterase"/>
    <property type="match status" value="2"/>
</dbReference>
<dbReference type="PANTHER" id="PTHR22958:SF1">
    <property type="entry name" value="GLYCEROPHOSPHOCHOLINE PHOSPHODIESTERASE GPCPD1"/>
    <property type="match status" value="1"/>
</dbReference>
<dbReference type="InterPro" id="IPR017946">
    <property type="entry name" value="PLC-like_Pdiesterase_TIM-brl"/>
</dbReference>
<proteinExistence type="predicted"/>
<feature type="region of interest" description="Disordered" evidence="2">
    <location>
        <begin position="709"/>
        <end position="890"/>
    </location>
</feature>
<accession>A0A5J4WRF1</accession>
<feature type="domain" description="GP-PDE" evidence="3">
    <location>
        <begin position="316"/>
        <end position="590"/>
    </location>
</feature>
<feature type="compositionally biased region" description="Basic and acidic residues" evidence="2">
    <location>
        <begin position="709"/>
        <end position="734"/>
    </location>
</feature>
<feature type="compositionally biased region" description="Acidic residues" evidence="2">
    <location>
        <begin position="786"/>
        <end position="796"/>
    </location>
</feature>
<dbReference type="PROSITE" id="PS51704">
    <property type="entry name" value="GP_PDE"/>
    <property type="match status" value="1"/>
</dbReference>
<dbReference type="PANTHER" id="PTHR22958">
    <property type="entry name" value="GLYCEROPHOSPHORYL DIESTER PHOSPHODIESTERASE"/>
    <property type="match status" value="1"/>
</dbReference>
<dbReference type="OrthoDB" id="1058301at2759"/>
<evidence type="ECO:0000313" key="4">
    <source>
        <dbReference type="EMBL" id="KAA6396649.1"/>
    </source>
</evidence>
<comment type="caution">
    <text evidence="4">The sequence shown here is derived from an EMBL/GenBank/DDBJ whole genome shotgun (WGS) entry which is preliminary data.</text>
</comment>
<feature type="compositionally biased region" description="Basic and acidic residues" evidence="2">
    <location>
        <begin position="490"/>
        <end position="530"/>
    </location>
</feature>
<gene>
    <name evidence="4" type="ORF">EZS28_007822</name>
</gene>
<feature type="compositionally biased region" description="Basic residues" evidence="2">
    <location>
        <begin position="471"/>
        <end position="489"/>
    </location>
</feature>
<feature type="compositionally biased region" description="Low complexity" evidence="2">
    <location>
        <begin position="854"/>
        <end position="881"/>
    </location>
</feature>
<dbReference type="AlphaFoldDB" id="A0A5J4WRF1"/>
<dbReference type="SUPFAM" id="SSF51695">
    <property type="entry name" value="PLC-like phosphodiesterases"/>
    <property type="match status" value="2"/>
</dbReference>
<evidence type="ECO:0000313" key="5">
    <source>
        <dbReference type="Proteomes" id="UP000324800"/>
    </source>
</evidence>
<keyword evidence="1" id="KW-0378">Hydrolase</keyword>
<name>A0A5J4WRF1_9EUKA</name>
<feature type="compositionally biased region" description="Polar residues" evidence="2">
    <location>
        <begin position="738"/>
        <end position="754"/>
    </location>
</feature>
<protein>
    <recommendedName>
        <fullName evidence="3">GP-PDE domain-containing protein</fullName>
    </recommendedName>
</protein>
<evidence type="ECO:0000256" key="2">
    <source>
        <dbReference type="SAM" id="MobiDB-lite"/>
    </source>
</evidence>
<feature type="compositionally biased region" description="Basic and acidic residues" evidence="2">
    <location>
        <begin position="756"/>
        <end position="765"/>
    </location>
</feature>
<sequence>MKETSPNLLMARVNLVARIPPQLTAIFQVPLELKVFGSPVQLGIFRIAHAVEMKRNRLCTCYKTSLTLPPNVPIQYKFLIFLGDELIGEDFAEREIILQNTNQLQTHSHVLFEGIPIPKYTLSSVPLDAASIRTLLPVLRGSVLPLQVVDPGIVAPAWRFETLAHGVEIRIIFHSILITDPFLREMEAGGELSLCVKDSFGLHYLSLPHSQNYSSPFITRCASPLSFVLQAEIVAKKQPQSTDSDLQTLARTELPGTMLQNGDYFRLILPFQPLSDLGNLYQTKVIVIYPFRGGQLKERQNGDFTPALPFPTMESAIDVGHRGSGANARHSASIRLPVLRENTLSSFLSAAQANVGWVELDVHLTSDEVPVINHDYMLPLTNKIDIPICRLSAKQFVSMRRLITREATLPIRRQEGIPANSAGVGNFQNFLSEIYDWKPRSNLSALEELRQFGDKIQRKEEQEQKNEALKREKKNNERKKKDRIQKKKQIKEMKQEIKKQKNRLIDKEGRQKEEEGQCDKEDQIDDRFNGEDDEEDENEENSKDFLSDSLEAVLNENTQYIKPSQPYHSQSSIHSDKQATPSPSDSPILLSTIHVKGERKLEDNKINIEETIDNIESSDNKGDFRSSFVDSSPFHSNRNVPVINIDSVYDTNSNFNELSNAGDLLNIAMPSTPPKTTAVPPILPLLPISLSLSQQHLHFTALLFSITDEDNKEKDKSKQKKKQEEYKLGRDKELSPISEDQSPSSQNADQNLNDIESEKDQKPQSEFELLSGNFPENADDVQPMLTDDDEEEEEVFEGLTSTTMQIQEKEGEGKNEQRKEKQKKQNEKIGSQYKEQKSDTDNLQNYKGDNQEKNSPQQNNNSSTQTSPQQILQTQQTNKQTSPKANKPNQSIDHLAKWEVSIDDDPVTLATLLVEAPKKLGLIIEVKYATEVFQQAHHFQLSSRNRLCDRILETLIEYGADREKIVLTCFDPEVVIMLLVKQSQYNVFFNVFHETAVDLSSNCNIYADDVRAISMAESIIFTKVEGAAGLCENVTTLLRYPRLALATRRNGMALMSYGEKNVNKDVRDYQRRALGVTALICDNVHIVSRETQKQQQLKQLQQQSSSSQPKNEN</sequence>
<feature type="region of interest" description="Disordered" evidence="2">
    <location>
        <begin position="562"/>
        <end position="588"/>
    </location>
</feature>
<dbReference type="GO" id="GO:0008081">
    <property type="term" value="F:phosphoric diester hydrolase activity"/>
    <property type="evidence" value="ECO:0007669"/>
    <property type="project" value="InterPro"/>
</dbReference>
<feature type="compositionally biased region" description="Basic and acidic residues" evidence="2">
    <location>
        <begin position="457"/>
        <end position="470"/>
    </location>
</feature>
<dbReference type="Pfam" id="PF03009">
    <property type="entry name" value="GDPD"/>
    <property type="match status" value="2"/>
</dbReference>
<evidence type="ECO:0000259" key="3">
    <source>
        <dbReference type="PROSITE" id="PS51704"/>
    </source>
</evidence>
<dbReference type="GO" id="GO:0030246">
    <property type="term" value="F:carbohydrate binding"/>
    <property type="evidence" value="ECO:0007669"/>
    <property type="project" value="InterPro"/>
</dbReference>
<dbReference type="SUPFAM" id="SSF49452">
    <property type="entry name" value="Starch-binding domain-like"/>
    <property type="match status" value="1"/>
</dbReference>
<dbReference type="GO" id="GO:0046475">
    <property type="term" value="P:glycerophospholipid catabolic process"/>
    <property type="evidence" value="ECO:0007669"/>
    <property type="project" value="TreeGrafter"/>
</dbReference>
<feature type="compositionally biased region" description="Polar residues" evidence="2">
    <location>
        <begin position="562"/>
        <end position="585"/>
    </location>
</feature>
<dbReference type="EMBL" id="SNRW01001375">
    <property type="protein sequence ID" value="KAA6396649.1"/>
    <property type="molecule type" value="Genomic_DNA"/>
</dbReference>
<reference evidence="4 5" key="1">
    <citation type="submission" date="2019-03" db="EMBL/GenBank/DDBJ databases">
        <title>Single cell metagenomics reveals metabolic interactions within the superorganism composed of flagellate Streblomastix strix and complex community of Bacteroidetes bacteria on its surface.</title>
        <authorList>
            <person name="Treitli S.C."/>
            <person name="Kolisko M."/>
            <person name="Husnik F."/>
            <person name="Keeling P."/>
            <person name="Hampl V."/>
        </authorList>
    </citation>
    <scope>NUCLEOTIDE SEQUENCE [LARGE SCALE GENOMIC DNA]</scope>
    <source>
        <strain evidence="4">ST1C</strain>
    </source>
</reference>
<evidence type="ECO:0000256" key="1">
    <source>
        <dbReference type="ARBA" id="ARBA00022801"/>
    </source>
</evidence>